<dbReference type="Proteomes" id="UP000663866">
    <property type="component" value="Unassembled WGS sequence"/>
</dbReference>
<gene>
    <name evidence="1" type="ORF">OVN521_LOCUS41194</name>
</gene>
<accession>A0A820W2Y8</accession>
<proteinExistence type="predicted"/>
<feature type="non-terminal residue" evidence="1">
    <location>
        <position position="1"/>
    </location>
</feature>
<organism evidence="1 2">
    <name type="scientific">Rotaria magnacalcarata</name>
    <dbReference type="NCBI Taxonomy" id="392030"/>
    <lineage>
        <taxon>Eukaryota</taxon>
        <taxon>Metazoa</taxon>
        <taxon>Spiralia</taxon>
        <taxon>Gnathifera</taxon>
        <taxon>Rotifera</taxon>
        <taxon>Eurotatoria</taxon>
        <taxon>Bdelloidea</taxon>
        <taxon>Philodinida</taxon>
        <taxon>Philodinidae</taxon>
        <taxon>Rotaria</taxon>
    </lineage>
</organism>
<sequence length="43" mass="4985">MAFRLQGFVLKYMTWLIDHNSTPFSAENLFPLKPSTVALTIVW</sequence>
<evidence type="ECO:0000313" key="2">
    <source>
        <dbReference type="Proteomes" id="UP000663866"/>
    </source>
</evidence>
<comment type="caution">
    <text evidence="1">The sequence shown here is derived from an EMBL/GenBank/DDBJ whole genome shotgun (WGS) entry which is preliminary data.</text>
</comment>
<dbReference type="AlphaFoldDB" id="A0A820W2Y8"/>
<evidence type="ECO:0000313" key="1">
    <source>
        <dbReference type="EMBL" id="CAF4508706.1"/>
    </source>
</evidence>
<name>A0A820W2Y8_9BILA</name>
<keyword evidence="2" id="KW-1185">Reference proteome</keyword>
<dbReference type="EMBL" id="CAJOBG010054453">
    <property type="protein sequence ID" value="CAF4508706.1"/>
    <property type="molecule type" value="Genomic_DNA"/>
</dbReference>
<protein>
    <submittedName>
        <fullName evidence="1">Uncharacterized protein</fullName>
    </submittedName>
</protein>
<reference evidence="1" key="1">
    <citation type="submission" date="2021-02" db="EMBL/GenBank/DDBJ databases">
        <authorList>
            <person name="Nowell W R."/>
        </authorList>
    </citation>
    <scope>NUCLEOTIDE SEQUENCE</scope>
</reference>